<dbReference type="Gene3D" id="3.40.50.1820">
    <property type="entry name" value="alpha/beta hydrolase"/>
    <property type="match status" value="1"/>
</dbReference>
<keyword evidence="3 6" id="KW-0378">Hydrolase</keyword>
<protein>
    <submittedName>
        <fullName evidence="6">Epoxide hydrolase</fullName>
    </submittedName>
</protein>
<feature type="active site" description="Nucleophile" evidence="4">
    <location>
        <position position="175"/>
    </location>
</feature>
<dbReference type="InterPro" id="IPR029058">
    <property type="entry name" value="AB_hydrolase_fold"/>
</dbReference>
<evidence type="ECO:0000256" key="3">
    <source>
        <dbReference type="ARBA" id="ARBA00022801"/>
    </source>
</evidence>
<dbReference type="GO" id="GO:0097176">
    <property type="term" value="P:epoxide metabolic process"/>
    <property type="evidence" value="ECO:0007669"/>
    <property type="project" value="TreeGrafter"/>
</dbReference>
<reference evidence="7" key="1">
    <citation type="submission" date="2018-09" db="EMBL/GenBank/DDBJ databases">
        <authorList>
            <person name="Zhu H."/>
        </authorList>
    </citation>
    <scope>NUCLEOTIDE SEQUENCE [LARGE SCALE GENOMIC DNA]</scope>
    <source>
        <strain evidence="7">K1R23-30</strain>
    </source>
</reference>
<dbReference type="OrthoDB" id="9780765at2"/>
<feature type="domain" description="Epoxide hydrolase N-terminal" evidence="5">
    <location>
        <begin position="2"/>
        <end position="106"/>
    </location>
</feature>
<dbReference type="EMBL" id="QYUO01000003">
    <property type="protein sequence ID" value="RJF91680.1"/>
    <property type="molecule type" value="Genomic_DNA"/>
</dbReference>
<evidence type="ECO:0000256" key="2">
    <source>
        <dbReference type="ARBA" id="ARBA00022797"/>
    </source>
</evidence>
<dbReference type="SUPFAM" id="SSF53474">
    <property type="entry name" value="alpha/beta-Hydrolases"/>
    <property type="match status" value="1"/>
</dbReference>
<dbReference type="PIRSF" id="PIRSF001112">
    <property type="entry name" value="Epoxide_hydrolase"/>
    <property type="match status" value="1"/>
</dbReference>
<evidence type="ECO:0000313" key="6">
    <source>
        <dbReference type="EMBL" id="RJF91680.1"/>
    </source>
</evidence>
<dbReference type="PANTHER" id="PTHR21661">
    <property type="entry name" value="EPOXIDE HYDROLASE 1-RELATED"/>
    <property type="match status" value="1"/>
</dbReference>
<comment type="similarity">
    <text evidence="1">Belongs to the peptidase S33 family.</text>
</comment>
<proteinExistence type="inferred from homology"/>
<dbReference type="InterPro" id="IPR000639">
    <property type="entry name" value="Epox_hydrolase-like"/>
</dbReference>
<dbReference type="InterPro" id="IPR010497">
    <property type="entry name" value="Epoxide_hydro_N"/>
</dbReference>
<dbReference type="Proteomes" id="UP000265955">
    <property type="component" value="Unassembled WGS sequence"/>
</dbReference>
<evidence type="ECO:0000313" key="7">
    <source>
        <dbReference type="Proteomes" id="UP000265955"/>
    </source>
</evidence>
<dbReference type="GO" id="GO:0004301">
    <property type="term" value="F:epoxide hydrolase activity"/>
    <property type="evidence" value="ECO:0007669"/>
    <property type="project" value="TreeGrafter"/>
</dbReference>
<comment type="caution">
    <text evidence="6">The sequence shown here is derived from an EMBL/GenBank/DDBJ whole genome shotgun (WGS) entry which is preliminary data.</text>
</comment>
<evidence type="ECO:0000259" key="5">
    <source>
        <dbReference type="Pfam" id="PF06441"/>
    </source>
</evidence>
<name>A0A3A3FEL3_9BURK</name>
<organism evidence="6 7">
    <name type="scientific">Noviherbaspirillum saxi</name>
    <dbReference type="NCBI Taxonomy" id="2320863"/>
    <lineage>
        <taxon>Bacteria</taxon>
        <taxon>Pseudomonadati</taxon>
        <taxon>Pseudomonadota</taxon>
        <taxon>Betaproteobacteria</taxon>
        <taxon>Burkholderiales</taxon>
        <taxon>Oxalobacteraceae</taxon>
        <taxon>Noviherbaspirillum</taxon>
    </lineage>
</organism>
<dbReference type="AlphaFoldDB" id="A0A3A3FEL3"/>
<keyword evidence="2" id="KW-0058">Aromatic hydrocarbons catabolism</keyword>
<evidence type="ECO:0000256" key="1">
    <source>
        <dbReference type="ARBA" id="ARBA00010088"/>
    </source>
</evidence>
<dbReference type="PRINTS" id="PR00412">
    <property type="entry name" value="EPOXHYDRLASE"/>
</dbReference>
<dbReference type="RefSeq" id="WP_119771578.1">
    <property type="nucleotide sequence ID" value="NZ_QYUO01000003.1"/>
</dbReference>
<dbReference type="Pfam" id="PF06441">
    <property type="entry name" value="EHN"/>
    <property type="match status" value="1"/>
</dbReference>
<gene>
    <name evidence="6" type="ORF">D3871_23575</name>
</gene>
<sequence>MVPFKVEWSEPAVSRVLQKVKDCRLPPSMPGVGWALGCDAEFLKQLQQYWVESYDWRAALETLNRYPQFLEEVDGLAIHFVHVVGESQGRRPLLLTHGWPGSHYEFWDVIEALAFPSRFGGKPEDAFDLVIPSLPGFGFSGKPQKVIGQRATAALWNKLMTEVLGYKRYRAQGGDWGSLVTSWLGRNHADAVEAIHLNMLGFRSMDPPRDDAEKVWAQQAEMARGKFGAYAAVQTTKPHSIAWAAADNPLGQAAWITERFHDWADLRRRGFEQVFNMDHLLTNIMIYVMTESFASAACYYPGVAMDGFALMPHGERCETPTAYADVSGDALQPSPPRSRVELTYKLTRWSNPPEGGHFLAMESPQWFIDEMRAWGRE</sequence>
<evidence type="ECO:0000256" key="4">
    <source>
        <dbReference type="PIRSR" id="PIRSR001112-1"/>
    </source>
</evidence>
<accession>A0A3A3FEL3</accession>
<feature type="active site" description="Proton acceptor" evidence="4">
    <location>
        <position position="357"/>
    </location>
</feature>
<keyword evidence="7" id="KW-1185">Reference proteome</keyword>
<dbReference type="InterPro" id="IPR016292">
    <property type="entry name" value="Epoxide_hydrolase"/>
</dbReference>
<feature type="active site" description="Proton donor" evidence="4">
    <location>
        <position position="300"/>
    </location>
</feature>
<dbReference type="PANTHER" id="PTHR21661:SF35">
    <property type="entry name" value="EPOXIDE HYDROLASE"/>
    <property type="match status" value="1"/>
</dbReference>